<evidence type="ECO:0000313" key="1">
    <source>
        <dbReference type="EMBL" id="TRY19078.1"/>
    </source>
</evidence>
<dbReference type="Pfam" id="PF00300">
    <property type="entry name" value="His_Phos_1"/>
    <property type="match status" value="1"/>
</dbReference>
<protein>
    <submittedName>
        <fullName evidence="1">Histidine phosphatase family protein</fullName>
    </submittedName>
</protein>
<sequence length="209" mass="23439">MRHGQVENPDGVLYGRIPGFGLSELGRRMAQEMSQFWADVPLTHLRCSPLQRARETLEPTAALFPHLDVVTDERVIEAENQFEGMVFGKDNRALRDPRMLRHVLNPLRPSWGEAYVDIAARMRAAIIDAAAAAGHGGQALVVSHQLPIEIARREAQGHRLAHHPGRRRCMLTSVTSFTLRGDRVTGVDYREPVAHLLPPKHGRRFRVGT</sequence>
<proteinExistence type="predicted"/>
<dbReference type="SUPFAM" id="SSF53254">
    <property type="entry name" value="Phosphoglycerate mutase-like"/>
    <property type="match status" value="1"/>
</dbReference>
<reference evidence="1 2" key="1">
    <citation type="submission" date="2019-07" db="EMBL/GenBank/DDBJ databases">
        <authorList>
            <person name="Zhou L.-Y."/>
        </authorList>
    </citation>
    <scope>NUCLEOTIDE SEQUENCE [LARGE SCALE GENOMIC DNA]</scope>
    <source>
        <strain evidence="1 2">YIM 101269</strain>
    </source>
</reference>
<dbReference type="Proteomes" id="UP000317638">
    <property type="component" value="Unassembled WGS sequence"/>
</dbReference>
<dbReference type="InterPro" id="IPR013078">
    <property type="entry name" value="His_Pase_superF_clade-1"/>
</dbReference>
<keyword evidence="2" id="KW-1185">Reference proteome</keyword>
<organism evidence="1 2">
    <name type="scientific">Tessaracoccus rhinocerotis</name>
    <dbReference type="NCBI Taxonomy" id="1689449"/>
    <lineage>
        <taxon>Bacteria</taxon>
        <taxon>Bacillati</taxon>
        <taxon>Actinomycetota</taxon>
        <taxon>Actinomycetes</taxon>
        <taxon>Propionibacteriales</taxon>
        <taxon>Propionibacteriaceae</taxon>
        <taxon>Tessaracoccus</taxon>
    </lineage>
</organism>
<comment type="caution">
    <text evidence="1">The sequence shown here is derived from an EMBL/GenBank/DDBJ whole genome shotgun (WGS) entry which is preliminary data.</text>
</comment>
<dbReference type="RefSeq" id="WP_143937970.1">
    <property type="nucleotide sequence ID" value="NZ_VKKG01000002.1"/>
</dbReference>
<dbReference type="EMBL" id="VKKG01000002">
    <property type="protein sequence ID" value="TRY19078.1"/>
    <property type="molecule type" value="Genomic_DNA"/>
</dbReference>
<evidence type="ECO:0000313" key="2">
    <source>
        <dbReference type="Proteomes" id="UP000317638"/>
    </source>
</evidence>
<dbReference type="OrthoDB" id="3215466at2"/>
<dbReference type="CDD" id="cd07067">
    <property type="entry name" value="HP_PGM_like"/>
    <property type="match status" value="1"/>
</dbReference>
<dbReference type="AlphaFoldDB" id="A0A553K311"/>
<gene>
    <name evidence="1" type="ORF">FOJ82_05545</name>
</gene>
<accession>A0A553K311</accession>
<dbReference type="InterPro" id="IPR029033">
    <property type="entry name" value="His_PPase_superfam"/>
</dbReference>
<dbReference type="Gene3D" id="3.40.50.1240">
    <property type="entry name" value="Phosphoglycerate mutase-like"/>
    <property type="match status" value="1"/>
</dbReference>
<dbReference type="SMART" id="SM00855">
    <property type="entry name" value="PGAM"/>
    <property type="match status" value="1"/>
</dbReference>
<name>A0A553K311_9ACTN</name>